<accession>A0A8H5WGG0</accession>
<dbReference type="Proteomes" id="UP000567885">
    <property type="component" value="Unassembled WGS sequence"/>
</dbReference>
<protein>
    <submittedName>
        <fullName evidence="2">Uncharacterized protein</fullName>
    </submittedName>
</protein>
<gene>
    <name evidence="2" type="ORF">FHETE_10511</name>
</gene>
<dbReference type="OrthoDB" id="3886346at2759"/>
<feature type="region of interest" description="Disordered" evidence="1">
    <location>
        <begin position="88"/>
        <end position="113"/>
    </location>
</feature>
<proteinExistence type="predicted"/>
<sequence length="139" mass="15433">MSKVSFTTLSVLRRVRDMSSRRLDPMSISRSGASGQSPGVYDYMGKDLEFGQSMYEHGEAQVVPGGDCNDEIGKVQKRLGEVSYMAKTEMDPIRTEESELPTEKGEAGKVQTRWPVIMSCPSVSKRAAQNRWSSQNPPI</sequence>
<evidence type="ECO:0000256" key="1">
    <source>
        <dbReference type="SAM" id="MobiDB-lite"/>
    </source>
</evidence>
<evidence type="ECO:0000313" key="3">
    <source>
        <dbReference type="Proteomes" id="UP000567885"/>
    </source>
</evidence>
<keyword evidence="3" id="KW-1185">Reference proteome</keyword>
<evidence type="ECO:0000313" key="2">
    <source>
        <dbReference type="EMBL" id="KAF5657288.1"/>
    </source>
</evidence>
<reference evidence="2 3" key="1">
    <citation type="submission" date="2020-05" db="EMBL/GenBank/DDBJ databases">
        <title>Identification and distribution of gene clusters putatively required for synthesis of sphingolipid metabolism inhibitors in phylogenetically diverse species of the filamentous fungus Fusarium.</title>
        <authorList>
            <person name="Kim H.-S."/>
            <person name="Busman M."/>
            <person name="Brown D.W."/>
            <person name="Divon H."/>
            <person name="Uhlig S."/>
            <person name="Proctor R.H."/>
        </authorList>
    </citation>
    <scope>NUCLEOTIDE SEQUENCE [LARGE SCALE GENOMIC DNA]</scope>
    <source>
        <strain evidence="2 3">NRRL 20693</strain>
    </source>
</reference>
<dbReference type="EMBL" id="JAAGWQ010000291">
    <property type="protein sequence ID" value="KAF5657288.1"/>
    <property type="molecule type" value="Genomic_DNA"/>
</dbReference>
<feature type="compositionally biased region" description="Basic and acidic residues" evidence="1">
    <location>
        <begin position="88"/>
        <end position="107"/>
    </location>
</feature>
<name>A0A8H5WGG0_FUSHE</name>
<comment type="caution">
    <text evidence="2">The sequence shown here is derived from an EMBL/GenBank/DDBJ whole genome shotgun (WGS) entry which is preliminary data.</text>
</comment>
<organism evidence="2 3">
    <name type="scientific">Fusarium heterosporum</name>
    <dbReference type="NCBI Taxonomy" id="42747"/>
    <lineage>
        <taxon>Eukaryota</taxon>
        <taxon>Fungi</taxon>
        <taxon>Dikarya</taxon>
        <taxon>Ascomycota</taxon>
        <taxon>Pezizomycotina</taxon>
        <taxon>Sordariomycetes</taxon>
        <taxon>Hypocreomycetidae</taxon>
        <taxon>Hypocreales</taxon>
        <taxon>Nectriaceae</taxon>
        <taxon>Fusarium</taxon>
        <taxon>Fusarium heterosporum species complex</taxon>
    </lineage>
</organism>
<dbReference type="AlphaFoldDB" id="A0A8H5WGG0"/>